<proteinExistence type="predicted"/>
<organism evidence="1 2">
    <name type="scientific">Tenuibacillus multivorans</name>
    <dbReference type="NCBI Taxonomy" id="237069"/>
    <lineage>
        <taxon>Bacteria</taxon>
        <taxon>Bacillati</taxon>
        <taxon>Bacillota</taxon>
        <taxon>Bacilli</taxon>
        <taxon>Bacillales</taxon>
        <taxon>Bacillaceae</taxon>
        <taxon>Tenuibacillus</taxon>
    </lineage>
</organism>
<evidence type="ECO:0000313" key="2">
    <source>
        <dbReference type="Proteomes" id="UP000199334"/>
    </source>
</evidence>
<dbReference type="OrthoDB" id="2968329at2"/>
<reference evidence="1 2" key="1">
    <citation type="submission" date="2016-10" db="EMBL/GenBank/DDBJ databases">
        <authorList>
            <person name="de Groot N.N."/>
        </authorList>
    </citation>
    <scope>NUCLEOTIDE SEQUENCE [LARGE SCALE GENOMIC DNA]</scope>
    <source>
        <strain evidence="1 2">CGMCC 1.3442</strain>
    </source>
</reference>
<sequence length="188" mass="21519">MFNYGEIFLQRTGGGKYSILVNKEVVGCVRKIQDAPLHLQNILYLLFNYSIGRAMDVELVDEHDQVLGYIRKQSGIRAKDFHLFSENKKYLASIQYSFGVNKTSLKAVRPNGEIVLETTESGTALDFQVMDCEIDRPVASIRKRSLVYKSVKENMLNHDGYYITLIDDDVKSFMLIGIGLVMDFYLNR</sequence>
<name>A0A1H0AT96_9BACI</name>
<evidence type="ECO:0000313" key="1">
    <source>
        <dbReference type="EMBL" id="SDN36549.1"/>
    </source>
</evidence>
<dbReference type="RefSeq" id="WP_093856514.1">
    <property type="nucleotide sequence ID" value="NZ_BJVZ01000016.1"/>
</dbReference>
<dbReference type="AlphaFoldDB" id="A0A1H0AT96"/>
<dbReference type="InterPro" id="IPR025659">
    <property type="entry name" value="Tubby-like_C"/>
</dbReference>
<accession>A0A1H0AT96</accession>
<dbReference type="SUPFAM" id="SSF54518">
    <property type="entry name" value="Tubby C-terminal domain-like"/>
    <property type="match status" value="1"/>
</dbReference>
<gene>
    <name evidence="1" type="ORF">SAMN05216498_2061</name>
</gene>
<keyword evidence="2" id="KW-1185">Reference proteome</keyword>
<dbReference type="Proteomes" id="UP000199334">
    <property type="component" value="Unassembled WGS sequence"/>
</dbReference>
<dbReference type="EMBL" id="FNIG01000004">
    <property type="protein sequence ID" value="SDN36549.1"/>
    <property type="molecule type" value="Genomic_DNA"/>
</dbReference>
<protein>
    <submittedName>
        <fullName evidence="1">Uncharacterized protein</fullName>
    </submittedName>
</protein>